<gene>
    <name evidence="2" type="ORF">ARMA_2346</name>
    <name evidence="3" type="ORF">SE16_02235</name>
</gene>
<evidence type="ECO:0000313" key="4">
    <source>
        <dbReference type="Proteomes" id="UP000037784"/>
    </source>
</evidence>
<reference evidence="4" key="3">
    <citation type="submission" date="2015-08" db="EMBL/GenBank/DDBJ databases">
        <title>Draft Genome Sequence of a Heterotrophic Facultative Anaerobic Bacterium Ardenticatena maritima Strain 110S.</title>
        <authorList>
            <person name="Kawaichi S."/>
            <person name="Yoshida T."/>
            <person name="Sako Y."/>
            <person name="Nakamura R."/>
        </authorList>
    </citation>
    <scope>NUCLEOTIDE SEQUENCE [LARGE SCALE GENOMIC DNA]</scope>
    <source>
        <strain evidence="4">110S</strain>
    </source>
</reference>
<feature type="domain" description="DUF7577" evidence="1">
    <location>
        <begin position="7"/>
        <end position="29"/>
    </location>
</feature>
<dbReference type="RefSeq" id="WP_054493695.1">
    <property type="nucleotide sequence ID" value="NZ_BBZA01000211.1"/>
</dbReference>
<dbReference type="Proteomes" id="UP000050502">
    <property type="component" value="Unassembled WGS sequence"/>
</dbReference>
<dbReference type="InterPro" id="IPR055999">
    <property type="entry name" value="DUF7577"/>
</dbReference>
<sequence length="125" mass="13802">MSIVDICPTCGAVNEPNVTFCGACAAPLHAPLAERKSALPTKWSPPTSAVALGATVLTLRVGQWLVKRAWDTWLARRETRTSTAIQPKSQSAEAPLKTTLHIRRRWAWGDQNGLREWGEEDIIIE</sequence>
<keyword evidence="4" id="KW-1185">Reference proteome</keyword>
<proteinExistence type="predicted"/>
<dbReference type="EMBL" id="BBZA01000211">
    <property type="protein sequence ID" value="GAP63923.1"/>
    <property type="molecule type" value="Genomic_DNA"/>
</dbReference>
<dbReference type="Proteomes" id="UP000037784">
    <property type="component" value="Unassembled WGS sequence"/>
</dbReference>
<protein>
    <recommendedName>
        <fullName evidence="1">DUF7577 domain-containing protein</fullName>
    </recommendedName>
</protein>
<dbReference type="AlphaFoldDB" id="A0A0M8K8E1"/>
<reference evidence="3 5" key="2">
    <citation type="submission" date="2015-07" db="EMBL/GenBank/DDBJ databases">
        <title>Whole genome sequence of Ardenticatena maritima DSM 23922.</title>
        <authorList>
            <person name="Hemp J."/>
            <person name="Ward L.M."/>
            <person name="Pace L.A."/>
            <person name="Fischer W.W."/>
        </authorList>
    </citation>
    <scope>NUCLEOTIDE SEQUENCE [LARGE SCALE GENOMIC DNA]</scope>
    <source>
        <strain evidence="3 5">110S</strain>
    </source>
</reference>
<reference evidence="2 4" key="1">
    <citation type="journal article" date="2015" name="Genome Announc.">
        <title>Draft Genome Sequence of a Heterotrophic Facultative Anaerobic Thermophilic Bacterium, Ardenticatena maritima Strain 110ST.</title>
        <authorList>
            <person name="Kawaichi S."/>
            <person name="Yoshida T."/>
            <person name="Sako Y."/>
            <person name="Nakamura R."/>
        </authorList>
    </citation>
    <scope>NUCLEOTIDE SEQUENCE [LARGE SCALE GENOMIC DNA]</scope>
    <source>
        <strain evidence="2 4">110S</strain>
    </source>
</reference>
<name>A0A0M8K8E1_9CHLR</name>
<dbReference type="EMBL" id="LGKN01000003">
    <property type="protein sequence ID" value="KPL89310.1"/>
    <property type="molecule type" value="Genomic_DNA"/>
</dbReference>
<evidence type="ECO:0000259" key="1">
    <source>
        <dbReference type="Pfam" id="PF24463"/>
    </source>
</evidence>
<evidence type="ECO:0000313" key="5">
    <source>
        <dbReference type="Proteomes" id="UP000050502"/>
    </source>
</evidence>
<dbReference type="InParanoid" id="A0A0M8K8E1"/>
<evidence type="ECO:0000313" key="2">
    <source>
        <dbReference type="EMBL" id="GAP63923.1"/>
    </source>
</evidence>
<organism evidence="2 4">
    <name type="scientific">Ardenticatena maritima</name>
    <dbReference type="NCBI Taxonomy" id="872965"/>
    <lineage>
        <taxon>Bacteria</taxon>
        <taxon>Bacillati</taxon>
        <taxon>Chloroflexota</taxon>
        <taxon>Ardenticatenia</taxon>
        <taxon>Ardenticatenales</taxon>
        <taxon>Ardenticatenaceae</taxon>
        <taxon>Ardenticatena</taxon>
    </lineage>
</organism>
<dbReference type="Pfam" id="PF24463">
    <property type="entry name" value="DUF7577"/>
    <property type="match status" value="1"/>
</dbReference>
<comment type="caution">
    <text evidence="2">The sequence shown here is derived from an EMBL/GenBank/DDBJ whole genome shotgun (WGS) entry which is preliminary data.</text>
</comment>
<accession>A0A0M8K8E1</accession>
<dbReference type="STRING" id="872965.SE16_02235"/>
<evidence type="ECO:0000313" key="3">
    <source>
        <dbReference type="EMBL" id="KPL89310.1"/>
    </source>
</evidence>